<keyword evidence="1" id="KW-0175">Coiled coil</keyword>
<name>E3BNE2_9VIBR</name>
<evidence type="ECO:0000256" key="1">
    <source>
        <dbReference type="SAM" id="Coils"/>
    </source>
</evidence>
<keyword evidence="2" id="KW-0812">Transmembrane</keyword>
<accession>E3BNE2</accession>
<evidence type="ECO:0000313" key="3">
    <source>
        <dbReference type="EMBL" id="EFP95361.1"/>
    </source>
</evidence>
<dbReference type="RefSeq" id="WP_009602717.1">
    <property type="nucleotide sequence ID" value="NZ_AEIU01000096.1"/>
</dbReference>
<organism evidence="3 4">
    <name type="scientific">Vibrio caribbeanicus ATCC BAA-2122</name>
    <dbReference type="NCBI Taxonomy" id="796620"/>
    <lineage>
        <taxon>Bacteria</taxon>
        <taxon>Pseudomonadati</taxon>
        <taxon>Pseudomonadota</taxon>
        <taxon>Gammaproteobacteria</taxon>
        <taxon>Vibrionales</taxon>
        <taxon>Vibrionaceae</taxon>
        <taxon>Vibrio</taxon>
    </lineage>
</organism>
<keyword evidence="4" id="KW-1185">Reference proteome</keyword>
<keyword evidence="2" id="KW-0472">Membrane</keyword>
<feature type="coiled-coil region" evidence="1">
    <location>
        <begin position="104"/>
        <end position="145"/>
    </location>
</feature>
<protein>
    <recommendedName>
        <fullName evidence="5">Chromosome segregation ATPase</fullName>
    </recommendedName>
</protein>
<evidence type="ECO:0000313" key="4">
    <source>
        <dbReference type="Proteomes" id="UP000002943"/>
    </source>
</evidence>
<dbReference type="EMBL" id="AEIU01000096">
    <property type="protein sequence ID" value="EFP95361.1"/>
    <property type="molecule type" value="Genomic_DNA"/>
</dbReference>
<dbReference type="AlphaFoldDB" id="E3BNE2"/>
<reference evidence="3 4" key="1">
    <citation type="journal article" date="2012" name="Int. J. Syst. Evol. Microbiol.">
        <title>Vibrio caribbeanicus sp. nov., isolated from the marine sponge Scleritoderma cyanea.</title>
        <authorList>
            <person name="Hoffmann M."/>
            <person name="Monday S.R."/>
            <person name="Allard M.W."/>
            <person name="Strain E.A."/>
            <person name="Whittaker P."/>
            <person name="Naum M."/>
            <person name="McCarthy P.J."/>
            <person name="Lopez J.V."/>
            <person name="Fischer M."/>
            <person name="Brown E.W."/>
        </authorList>
    </citation>
    <scope>NUCLEOTIDE SEQUENCE [LARGE SCALE GENOMIC DNA]</scope>
    <source>
        <strain evidence="3 4">ATCC BAA-2122</strain>
    </source>
</reference>
<evidence type="ECO:0000256" key="2">
    <source>
        <dbReference type="SAM" id="Phobius"/>
    </source>
</evidence>
<evidence type="ECO:0008006" key="5">
    <source>
        <dbReference type="Google" id="ProtNLM"/>
    </source>
</evidence>
<keyword evidence="2" id="KW-1133">Transmembrane helix</keyword>
<dbReference type="Proteomes" id="UP000002943">
    <property type="component" value="Unassembled WGS sequence"/>
</dbReference>
<dbReference type="OrthoDB" id="5918980at2"/>
<sequence>MDENNEARDDDVVVIEERDKRTYLYIIIASILSLALGGLVGSSLTAKKWQAHYDVVEQKYLSMVADQKAMAHKVKEKVADVDHEVKVKLESAIKENDTKHADIIKKLEQQIKELEKVNTSLEEKVTSQIDRLASAQKENVKLNRQADMQASMFERSREIFQKEFKVKQELDALEKERDSLHPRLQKLKKACDDYLSGTSWEAKSDSCDKQDESQSRLSQVEQMIRVHQMDLKQMKALSQNLGL</sequence>
<proteinExistence type="predicted"/>
<dbReference type="eggNOG" id="ENOG5031P8X">
    <property type="taxonomic scope" value="Bacteria"/>
</dbReference>
<feature type="transmembrane region" description="Helical" evidence="2">
    <location>
        <begin position="23"/>
        <end position="44"/>
    </location>
</feature>
<comment type="caution">
    <text evidence="3">The sequence shown here is derived from an EMBL/GenBank/DDBJ whole genome shotgun (WGS) entry which is preliminary data.</text>
</comment>
<gene>
    <name evidence="3" type="ORF">VIBC2010_15039</name>
</gene>
<dbReference type="STRING" id="796620.VIBC2010_15039"/>